<proteinExistence type="predicted"/>
<keyword evidence="3" id="KW-1185">Reference proteome</keyword>
<protein>
    <submittedName>
        <fullName evidence="2">Uncharacterized protein</fullName>
    </submittedName>
</protein>
<accession>A0A6P1BST7</accession>
<feature type="region of interest" description="Disordered" evidence="1">
    <location>
        <begin position="38"/>
        <end position="88"/>
    </location>
</feature>
<feature type="non-terminal residue" evidence="2">
    <location>
        <position position="88"/>
    </location>
</feature>
<sequence>MFIPDSRRAWLRLVVAVVIGSLGSVGMWSVVVALPGETVTKATARRSPRRRQSGKTKAGSGENTEEIVHGNGSTSGCEAQPSRGPEQG</sequence>
<comment type="caution">
    <text evidence="2">The sequence shown here is derived from an EMBL/GenBank/DDBJ whole genome shotgun (WGS) entry which is preliminary data.</text>
</comment>
<evidence type="ECO:0000256" key="1">
    <source>
        <dbReference type="SAM" id="MobiDB-lite"/>
    </source>
</evidence>
<organism evidence="2 3">
    <name type="scientific">Bradyrhizobium uaiense</name>
    <dbReference type="NCBI Taxonomy" id="2594946"/>
    <lineage>
        <taxon>Bacteria</taxon>
        <taxon>Pseudomonadati</taxon>
        <taxon>Pseudomonadota</taxon>
        <taxon>Alphaproteobacteria</taxon>
        <taxon>Hyphomicrobiales</taxon>
        <taxon>Nitrobacteraceae</taxon>
        <taxon>Bradyrhizobium</taxon>
    </lineage>
</organism>
<name>A0A6P1BST7_9BRAD</name>
<dbReference type="Proteomes" id="UP000468531">
    <property type="component" value="Unassembled WGS sequence"/>
</dbReference>
<dbReference type="EMBL" id="VKHP01000226">
    <property type="protein sequence ID" value="NEV01230.1"/>
    <property type="molecule type" value="Genomic_DNA"/>
</dbReference>
<feature type="compositionally biased region" description="Basic residues" evidence="1">
    <location>
        <begin position="43"/>
        <end position="54"/>
    </location>
</feature>
<reference evidence="2 3" key="1">
    <citation type="journal article" date="2020" name="Arch. Microbiol.">
        <title>Bradyrhizobium uaiense sp. nov., a new highly efficient cowpea symbiont.</title>
        <authorList>
            <person name="Cabral Michel D."/>
            <person name="Azarias Guimaraes A."/>
            <person name="Martins da Costa E."/>
            <person name="Soares de Carvalho T."/>
            <person name="Balsanelli E."/>
            <person name="Willems A."/>
            <person name="Maltempi de Souza E."/>
            <person name="de Souza Moreira F.M."/>
        </authorList>
    </citation>
    <scope>NUCLEOTIDE SEQUENCE [LARGE SCALE GENOMIC DNA]</scope>
    <source>
        <strain evidence="2 3">UFLA 03-164</strain>
    </source>
</reference>
<gene>
    <name evidence="2" type="ORF">FNJ47_36910</name>
</gene>
<dbReference type="AlphaFoldDB" id="A0A6P1BST7"/>
<evidence type="ECO:0000313" key="3">
    <source>
        <dbReference type="Proteomes" id="UP000468531"/>
    </source>
</evidence>
<evidence type="ECO:0000313" key="2">
    <source>
        <dbReference type="EMBL" id="NEV01230.1"/>
    </source>
</evidence>